<dbReference type="Gene3D" id="3.30.2400.10">
    <property type="entry name" value="Major capsid protein gp5"/>
    <property type="match status" value="1"/>
</dbReference>
<evidence type="ECO:0000259" key="2">
    <source>
        <dbReference type="Pfam" id="PF05065"/>
    </source>
</evidence>
<comment type="caution">
    <text evidence="3">The sequence shown here is derived from an EMBL/GenBank/DDBJ whole genome shotgun (WGS) entry which is preliminary data.</text>
</comment>
<proteinExistence type="predicted"/>
<dbReference type="NCBIfam" id="TIGR01554">
    <property type="entry name" value="major_cap_HK97"/>
    <property type="match status" value="1"/>
</dbReference>
<protein>
    <submittedName>
        <fullName evidence="3">Phage capsid protein</fullName>
    </submittedName>
</protein>
<dbReference type="InterPro" id="IPR054612">
    <property type="entry name" value="Phage_capsid-like_C"/>
</dbReference>
<organism evidence="3 4">
    <name type="scientific">Bifidobacterium vansinderenii</name>
    <dbReference type="NCBI Taxonomy" id="1984871"/>
    <lineage>
        <taxon>Bacteria</taxon>
        <taxon>Bacillati</taxon>
        <taxon>Actinomycetota</taxon>
        <taxon>Actinomycetes</taxon>
        <taxon>Bifidobacteriales</taxon>
        <taxon>Bifidobacteriaceae</taxon>
        <taxon>Bifidobacterium</taxon>
    </lineage>
</organism>
<reference evidence="3 4" key="1">
    <citation type="submission" date="2017-05" db="EMBL/GenBank/DDBJ databases">
        <title>Bifidobacterium vansinderenii sp. nov.</title>
        <authorList>
            <person name="Lugli G.A."/>
            <person name="Duranti S."/>
            <person name="Mangifesta M."/>
        </authorList>
    </citation>
    <scope>NUCLEOTIDE SEQUENCE [LARGE SCALE GENOMIC DNA]</scope>
    <source>
        <strain evidence="3 4">Tam10B</strain>
    </source>
</reference>
<feature type="domain" description="Phage capsid-like C-terminal" evidence="2">
    <location>
        <begin position="131"/>
        <end position="401"/>
    </location>
</feature>
<name>A0A229VW89_9BIFI</name>
<comment type="subcellular location">
    <subcellularLocation>
        <location evidence="1">Virion</location>
    </subcellularLocation>
</comment>
<evidence type="ECO:0000256" key="1">
    <source>
        <dbReference type="ARBA" id="ARBA00004328"/>
    </source>
</evidence>
<dbReference type="EMBL" id="NEWD01000027">
    <property type="protein sequence ID" value="OXM99883.1"/>
    <property type="molecule type" value="Genomic_DNA"/>
</dbReference>
<dbReference type="SUPFAM" id="SSF56563">
    <property type="entry name" value="Major capsid protein gp5"/>
    <property type="match status" value="1"/>
</dbReference>
<evidence type="ECO:0000313" key="4">
    <source>
        <dbReference type="Proteomes" id="UP000215433"/>
    </source>
</evidence>
<gene>
    <name evidence="3" type="ORF">Tam10B_1846</name>
</gene>
<dbReference type="InterPro" id="IPR024455">
    <property type="entry name" value="Phage_capsid"/>
</dbReference>
<dbReference type="Pfam" id="PF05065">
    <property type="entry name" value="Phage_capsid"/>
    <property type="match status" value="1"/>
</dbReference>
<evidence type="ECO:0000313" key="3">
    <source>
        <dbReference type="EMBL" id="OXM99883.1"/>
    </source>
</evidence>
<accession>A0A229VW89</accession>
<dbReference type="Gene3D" id="3.30.2320.10">
    <property type="entry name" value="hypothetical protein PF0899 domain"/>
    <property type="match status" value="1"/>
</dbReference>
<keyword evidence="4" id="KW-1185">Reference proteome</keyword>
<dbReference type="AlphaFoldDB" id="A0A229VW89"/>
<dbReference type="Proteomes" id="UP000215433">
    <property type="component" value="Unassembled WGS sequence"/>
</dbReference>
<dbReference type="OrthoDB" id="8444243at2"/>
<sequence>MNEIEKRRAALQTELKGLLPRVQEGDDYALKRVEEIKEKDMPKLEKDAAQAKSVQDLLAQFKPDDTRSMGDPQGGTGTMNRVKSLGELAAKSLDQSGYRKGAGRVDVTTPEFKANTDVVSTPASLAPALTTVDTNLVLQKRRQLVIADLFGTETISGTSLTYFVEGPVEGDFETVAEGGQKPQIHFGDPTSVTESLKKIAAFYKETDEILEDLQWLTSSIDNRALYMLGLYEENQLLNGDGKGTNLKGLLNRNGIQTEALEAGETNAFDALFRATTKVSEQTKFAADGIVINPADYQTLRLNKDANGQYIAGGPFTGQYGQGGILQNPPLWGLRTVVTSAVPAGTAVVGAFNQGASLIRKGGVRVELTNSNENDFTNNRITIRVEERIALAVRYPAAFVKVSTAAVAANPGA</sequence>
<dbReference type="RefSeq" id="WP_093960979.1">
    <property type="nucleotide sequence ID" value="NZ_NEWD01000027.1"/>
</dbReference>